<gene>
    <name evidence="1" type="ORF">IAB75_00970</name>
</gene>
<evidence type="ECO:0000313" key="1">
    <source>
        <dbReference type="EMBL" id="MBO8482683.1"/>
    </source>
</evidence>
<reference evidence="1" key="1">
    <citation type="submission" date="2020-10" db="EMBL/GenBank/DDBJ databases">
        <authorList>
            <person name="Gilroy R."/>
        </authorList>
    </citation>
    <scope>NUCLEOTIDE SEQUENCE</scope>
    <source>
        <strain evidence="1">G3-8215</strain>
    </source>
</reference>
<name>A0A940DPU7_9BACT</name>
<dbReference type="AlphaFoldDB" id="A0A940DPU7"/>
<accession>A0A940DPU7</accession>
<sequence>MKRILVLLTVLAAGILPLWGQAALPSIMVVPSDAWCKENGFLTEYEHDGVTSYAADYRAALVNSNDLKLVISLINNKMAGEGFRLVDLESTLKNLETENALNSVTMSSMGDALAETPREQMSRVAKADIWIEVSWNMNQEGPQKSLTFIMRALDSYSQKDVASAMGTSGKTYMVELPVLVEEAVSSYFYDFTGQLKSYFDEIIQNGREITLEVRVWENAGFNLDSDMGDDLLGYLIEDWVMENAAGGMKTPASASENILVFRGVRIPNTTPEGRQVDARYWTRSLVRMLRGYEISSKLYTKGLGQVTIVLGQSE</sequence>
<protein>
    <submittedName>
        <fullName evidence="1">Uncharacterized protein</fullName>
    </submittedName>
</protein>
<reference evidence="1" key="2">
    <citation type="journal article" date="2021" name="PeerJ">
        <title>Extensive microbial diversity within the chicken gut microbiome revealed by metagenomics and culture.</title>
        <authorList>
            <person name="Gilroy R."/>
            <person name="Ravi A."/>
            <person name="Getino M."/>
            <person name="Pursley I."/>
            <person name="Horton D.L."/>
            <person name="Alikhan N.F."/>
            <person name="Baker D."/>
            <person name="Gharbi K."/>
            <person name="Hall N."/>
            <person name="Watson M."/>
            <person name="Adriaenssens E.M."/>
            <person name="Foster-Nyarko E."/>
            <person name="Jarju S."/>
            <person name="Secka A."/>
            <person name="Antonio M."/>
            <person name="Oren A."/>
            <person name="Chaudhuri R.R."/>
            <person name="La Ragione R."/>
            <person name="Hildebrand F."/>
            <person name="Pallen M.J."/>
        </authorList>
    </citation>
    <scope>NUCLEOTIDE SEQUENCE</scope>
    <source>
        <strain evidence="1">G3-8215</strain>
    </source>
</reference>
<proteinExistence type="predicted"/>
<dbReference type="EMBL" id="JADILV010000006">
    <property type="protein sequence ID" value="MBO8482683.1"/>
    <property type="molecule type" value="Genomic_DNA"/>
</dbReference>
<organism evidence="1 2">
    <name type="scientific">Candidatus Cryptobacteroides avicola</name>
    <dbReference type="NCBI Taxonomy" id="2840757"/>
    <lineage>
        <taxon>Bacteria</taxon>
        <taxon>Pseudomonadati</taxon>
        <taxon>Bacteroidota</taxon>
        <taxon>Bacteroidia</taxon>
        <taxon>Bacteroidales</taxon>
        <taxon>Candidatus Cryptobacteroides</taxon>
    </lineage>
</organism>
<evidence type="ECO:0000313" key="2">
    <source>
        <dbReference type="Proteomes" id="UP000725002"/>
    </source>
</evidence>
<dbReference type="InterPro" id="IPR046173">
    <property type="entry name" value="DUF6175"/>
</dbReference>
<comment type="caution">
    <text evidence="1">The sequence shown here is derived from an EMBL/GenBank/DDBJ whole genome shotgun (WGS) entry which is preliminary data.</text>
</comment>
<dbReference type="Pfam" id="PF19672">
    <property type="entry name" value="DUF6175"/>
    <property type="match status" value="1"/>
</dbReference>
<dbReference type="Proteomes" id="UP000725002">
    <property type="component" value="Unassembled WGS sequence"/>
</dbReference>